<dbReference type="AlphaFoldDB" id="A0ABC8S3L6"/>
<gene>
    <name evidence="5" type="ORF">ILEXP_LOCUS17680</name>
</gene>
<evidence type="ECO:0000313" key="5">
    <source>
        <dbReference type="EMBL" id="CAK9149623.1"/>
    </source>
</evidence>
<keyword evidence="6" id="KW-1185">Reference proteome</keyword>
<keyword evidence="3" id="KW-0326">Glycosidase</keyword>
<dbReference type="InterPro" id="IPR017853">
    <property type="entry name" value="GH"/>
</dbReference>
<dbReference type="PRINTS" id="PR00131">
    <property type="entry name" value="GLHYDRLASE1"/>
</dbReference>
<comment type="similarity">
    <text evidence="1 4">Belongs to the glycosyl hydrolase 1 family.</text>
</comment>
<dbReference type="PANTHER" id="PTHR10353:SF137">
    <property type="entry name" value="MYROSINASE 3-RELATED"/>
    <property type="match status" value="1"/>
</dbReference>
<reference evidence="5 6" key="1">
    <citation type="submission" date="2024-02" db="EMBL/GenBank/DDBJ databases">
        <authorList>
            <person name="Vignale AGUSTIN F."/>
            <person name="Sosa J E."/>
            <person name="Modenutti C."/>
        </authorList>
    </citation>
    <scope>NUCLEOTIDE SEQUENCE [LARGE SCALE GENOMIC DNA]</scope>
</reference>
<dbReference type="InterPro" id="IPR001360">
    <property type="entry name" value="Glyco_hydro_1"/>
</dbReference>
<name>A0ABC8S3L6_9AQUA</name>
<dbReference type="EMBL" id="CAUOFW020001908">
    <property type="protein sequence ID" value="CAK9149623.1"/>
    <property type="molecule type" value="Genomic_DNA"/>
</dbReference>
<dbReference type="SUPFAM" id="SSF51445">
    <property type="entry name" value="(Trans)glycosidases"/>
    <property type="match status" value="1"/>
</dbReference>
<protein>
    <recommendedName>
        <fullName evidence="7">Beta-glucosidase</fullName>
    </recommendedName>
</protein>
<accession>A0ABC8S3L6</accession>
<keyword evidence="2" id="KW-0378">Hydrolase</keyword>
<dbReference type="GO" id="GO:0004553">
    <property type="term" value="F:hydrolase activity, hydrolyzing O-glycosyl compounds"/>
    <property type="evidence" value="ECO:0007669"/>
    <property type="project" value="UniProtKB-ARBA"/>
</dbReference>
<evidence type="ECO:0000256" key="1">
    <source>
        <dbReference type="ARBA" id="ARBA00010838"/>
    </source>
</evidence>
<organism evidence="5 6">
    <name type="scientific">Ilex paraguariensis</name>
    <name type="common">yerba mate</name>
    <dbReference type="NCBI Taxonomy" id="185542"/>
    <lineage>
        <taxon>Eukaryota</taxon>
        <taxon>Viridiplantae</taxon>
        <taxon>Streptophyta</taxon>
        <taxon>Embryophyta</taxon>
        <taxon>Tracheophyta</taxon>
        <taxon>Spermatophyta</taxon>
        <taxon>Magnoliopsida</taxon>
        <taxon>eudicotyledons</taxon>
        <taxon>Gunneridae</taxon>
        <taxon>Pentapetalae</taxon>
        <taxon>asterids</taxon>
        <taxon>campanulids</taxon>
        <taxon>Aquifoliales</taxon>
        <taxon>Aquifoliaceae</taxon>
        <taxon>Ilex</taxon>
    </lineage>
</organism>
<dbReference type="Pfam" id="PF00232">
    <property type="entry name" value="Glyco_hydro_1"/>
    <property type="match status" value="1"/>
</dbReference>
<evidence type="ECO:0000256" key="4">
    <source>
        <dbReference type="RuleBase" id="RU003690"/>
    </source>
</evidence>
<comment type="caution">
    <text evidence="5">The sequence shown here is derived from an EMBL/GenBank/DDBJ whole genome shotgun (WGS) entry which is preliminary data.</text>
</comment>
<evidence type="ECO:0000313" key="6">
    <source>
        <dbReference type="Proteomes" id="UP001642360"/>
    </source>
</evidence>
<evidence type="ECO:0000256" key="3">
    <source>
        <dbReference type="ARBA" id="ARBA00023295"/>
    </source>
</evidence>
<proteinExistence type="inferred from homology"/>
<dbReference type="Proteomes" id="UP001642360">
    <property type="component" value="Unassembled WGS sequence"/>
</dbReference>
<dbReference type="Gene3D" id="3.20.20.80">
    <property type="entry name" value="Glycosidases"/>
    <property type="match status" value="1"/>
</dbReference>
<sequence>MTKLGVNAYRDDFRDYAKLCVWEFGDRVKKWATLNEPTTYIISGYVLGKFPPGRGITVGDPGREPYCVAHNLLLAHAEHSKRKDWVVLATMWAESFHPKDDSHIKAALRALDFGIGWFMEPITTGQYPASMIKYVEDRLPTFKTSESRQLIGSCDFVGINYYTAKYIINASSTPERPSYITDGHFGYASTPIGPLNGSTWINVYPIGLYKLLTYIQKTYNDPLLYLSFDFQIIEARKDKWRTEYLQDHLLYIQLALEVGVKVKGYFAWSLLDNFEWDSGYTSRFGIIHIDYSNGLARYPKESALWYMNFLHYAPTKRQIEESDEIDQGPLKKLKM</sequence>
<evidence type="ECO:0008006" key="7">
    <source>
        <dbReference type="Google" id="ProtNLM"/>
    </source>
</evidence>
<evidence type="ECO:0000256" key="2">
    <source>
        <dbReference type="ARBA" id="ARBA00022801"/>
    </source>
</evidence>
<dbReference type="PANTHER" id="PTHR10353">
    <property type="entry name" value="GLYCOSYL HYDROLASE"/>
    <property type="match status" value="1"/>
</dbReference>